<evidence type="ECO:0000313" key="3">
    <source>
        <dbReference type="EMBL" id="SDH73380.1"/>
    </source>
</evidence>
<dbReference type="InterPro" id="IPR026881">
    <property type="entry name" value="WYL_dom"/>
</dbReference>
<organism evidence="3 4">
    <name type="scientific">Bacteroides ovatus</name>
    <dbReference type="NCBI Taxonomy" id="28116"/>
    <lineage>
        <taxon>Bacteria</taxon>
        <taxon>Pseudomonadati</taxon>
        <taxon>Bacteroidota</taxon>
        <taxon>Bacteroidia</taxon>
        <taxon>Bacteroidales</taxon>
        <taxon>Bacteroidaceae</taxon>
        <taxon>Bacteroides</taxon>
    </lineage>
</organism>
<dbReference type="InterPro" id="IPR057727">
    <property type="entry name" value="WCX_dom"/>
</dbReference>
<proteinExistence type="predicted"/>
<dbReference type="AlphaFoldDB" id="A0A1G8EU29"/>
<keyword evidence="3" id="KW-0238">DNA-binding</keyword>
<gene>
    <name evidence="3" type="ORF">SAMN05192582_101189</name>
</gene>
<sequence>MPTNKNAQIRYQALDKCLGNWARRYYIEDLIEACNEALYIYNGDSGKELGVKKRQVQEDLKFIESEEGYRMTIEAVQDGHKKYYRYSKRNASIKEQPINQEEINLIHDALTLLKRFEGVPQFDWLEEVQNHLYSTSKLGDNGKTVVSFQNNPYLKGMSFYKPLFDAIVNRRVIDLKYQPFGKDERTITVSPYHLKQYNNRWFLIAKRNDLDEFFSNYAIDRIVSVEETSKPYEPLDEDFDFDDYYSDVVGVSVTNNPVETIVLHVNEKALGYIMTKPLHESQSTKPTQLKDGKWEISIKVKENYELMSLLRSFGDGIEIVKPDSFRDKMNEMVIKMANMYRKG</sequence>
<name>A0A1G8EU29_BACOV</name>
<reference evidence="4" key="1">
    <citation type="submission" date="2016-10" db="EMBL/GenBank/DDBJ databases">
        <authorList>
            <person name="Varghese N."/>
            <person name="Submissions S."/>
        </authorList>
    </citation>
    <scope>NUCLEOTIDE SEQUENCE [LARGE SCALE GENOMIC DNA]</scope>
    <source>
        <strain evidence="4">NLAE-zl-C57</strain>
    </source>
</reference>
<dbReference type="Proteomes" id="UP000181870">
    <property type="component" value="Unassembled WGS sequence"/>
</dbReference>
<dbReference type="EMBL" id="FNDO01000011">
    <property type="protein sequence ID" value="SDH73380.1"/>
    <property type="molecule type" value="Genomic_DNA"/>
</dbReference>
<dbReference type="PANTHER" id="PTHR34580">
    <property type="match status" value="1"/>
</dbReference>
<feature type="domain" description="WCX" evidence="2">
    <location>
        <begin position="258"/>
        <end position="336"/>
    </location>
</feature>
<evidence type="ECO:0000313" key="4">
    <source>
        <dbReference type="Proteomes" id="UP000181870"/>
    </source>
</evidence>
<dbReference type="Pfam" id="PF25583">
    <property type="entry name" value="WCX"/>
    <property type="match status" value="1"/>
</dbReference>
<protein>
    <submittedName>
        <fullName evidence="3">Predicted DNA-binding transcriptional regulator YafY, contains an HTH and WYL domains</fullName>
    </submittedName>
</protein>
<feature type="domain" description="WYL" evidence="1">
    <location>
        <begin position="161"/>
        <end position="226"/>
    </location>
</feature>
<dbReference type="Pfam" id="PF13280">
    <property type="entry name" value="WYL"/>
    <property type="match status" value="1"/>
</dbReference>
<dbReference type="RefSeq" id="WP_074636906.1">
    <property type="nucleotide sequence ID" value="NZ_FNDO01000011.1"/>
</dbReference>
<dbReference type="InterPro" id="IPR051534">
    <property type="entry name" value="CBASS_pafABC_assoc_protein"/>
</dbReference>
<dbReference type="PROSITE" id="PS52050">
    <property type="entry name" value="WYL"/>
    <property type="match status" value="1"/>
</dbReference>
<evidence type="ECO:0000259" key="1">
    <source>
        <dbReference type="Pfam" id="PF13280"/>
    </source>
</evidence>
<accession>A0A1G8EU29</accession>
<dbReference type="GO" id="GO:0003677">
    <property type="term" value="F:DNA binding"/>
    <property type="evidence" value="ECO:0007669"/>
    <property type="project" value="UniProtKB-KW"/>
</dbReference>
<dbReference type="PANTHER" id="PTHR34580:SF9">
    <property type="entry name" value="SLL5097 PROTEIN"/>
    <property type="match status" value="1"/>
</dbReference>
<evidence type="ECO:0000259" key="2">
    <source>
        <dbReference type="Pfam" id="PF25583"/>
    </source>
</evidence>